<reference evidence="7" key="2">
    <citation type="submission" date="2025-08" db="UniProtKB">
        <authorList>
            <consortium name="Ensembl"/>
        </authorList>
    </citation>
    <scope>IDENTIFICATION</scope>
</reference>
<accession>W5NE09</accession>
<dbReference type="PANTHER" id="PTHR45931:SF15">
    <property type="entry name" value="SI:CH211-59O9.10"/>
    <property type="match status" value="1"/>
</dbReference>
<evidence type="ECO:0000256" key="2">
    <source>
        <dbReference type="ARBA" id="ARBA00022771"/>
    </source>
</evidence>
<keyword evidence="3" id="KW-0862">Zinc</keyword>
<dbReference type="Ensembl" id="ENSLOCT00000018900.1">
    <property type="protein sequence ID" value="ENSLOCP00000018868.1"/>
    <property type="gene ID" value="ENSLOCG00000015335.1"/>
</dbReference>
<dbReference type="Gene3D" id="3.30.40.10">
    <property type="entry name" value="Zinc/RING finger domain, C3HC4 (zinc finger)"/>
    <property type="match status" value="1"/>
</dbReference>
<evidence type="ECO:0000259" key="6">
    <source>
        <dbReference type="PROSITE" id="PS50089"/>
    </source>
</evidence>
<evidence type="ECO:0000313" key="8">
    <source>
        <dbReference type="Proteomes" id="UP000018468"/>
    </source>
</evidence>
<dbReference type="GO" id="GO:0061630">
    <property type="term" value="F:ubiquitin protein ligase activity"/>
    <property type="evidence" value="ECO:0000318"/>
    <property type="project" value="GO_Central"/>
</dbReference>
<dbReference type="SUPFAM" id="SSF57850">
    <property type="entry name" value="RING/U-box"/>
    <property type="match status" value="1"/>
</dbReference>
<protein>
    <recommendedName>
        <fullName evidence="6">RING-type domain-containing protein</fullName>
    </recommendedName>
</protein>
<evidence type="ECO:0000256" key="5">
    <source>
        <dbReference type="SAM" id="MobiDB-lite"/>
    </source>
</evidence>
<evidence type="ECO:0000313" key="7">
    <source>
        <dbReference type="Ensembl" id="ENSLOCP00000018868.1"/>
    </source>
</evidence>
<dbReference type="GO" id="GO:0045893">
    <property type="term" value="P:positive regulation of DNA-templated transcription"/>
    <property type="evidence" value="ECO:0000318"/>
    <property type="project" value="GO_Central"/>
</dbReference>
<dbReference type="GeneTree" id="ENSGT00940000158553"/>
<proteinExistence type="predicted"/>
<dbReference type="STRING" id="7918.ENSLOCP00000018868"/>
<dbReference type="AlphaFoldDB" id="W5NE09"/>
<dbReference type="InterPro" id="IPR001841">
    <property type="entry name" value="Znf_RING"/>
</dbReference>
<dbReference type="eggNOG" id="KOG0800">
    <property type="taxonomic scope" value="Eukaryota"/>
</dbReference>
<dbReference type="HOGENOM" id="CLU_1266527_0_0_1"/>
<dbReference type="GO" id="GO:0016567">
    <property type="term" value="P:protein ubiquitination"/>
    <property type="evidence" value="ECO:0000318"/>
    <property type="project" value="GO_Central"/>
</dbReference>
<sequence>MEEDEMLARHLQAQFDREEQLDQDSLSRRSTQRSHPSAQNGRLDYNLHFHPMLTANHFVATFPQLSGLGENRASRQRHGRPRQTQNAVQNLFDDSQGNNYEAILAFEDHQGAVVSKPKLSKREIERLPTKPFNPAYSAGKTECQICFSDYREGEQLRVLPCLHDYHAKCIDRWLKVFWSIVLMIGKNAGMLEKPHSTALSKGACKTAIRSLHSSIRKY</sequence>
<keyword evidence="2 4" id="KW-0863">Zinc-finger</keyword>
<dbReference type="PANTHER" id="PTHR45931">
    <property type="entry name" value="SI:CH211-59O9.10"/>
    <property type="match status" value="1"/>
</dbReference>
<dbReference type="InterPro" id="IPR013083">
    <property type="entry name" value="Znf_RING/FYVE/PHD"/>
</dbReference>
<dbReference type="OMA" id="DDIQETH"/>
<keyword evidence="1" id="KW-0479">Metal-binding</keyword>
<dbReference type="GO" id="GO:0006511">
    <property type="term" value="P:ubiquitin-dependent protein catabolic process"/>
    <property type="evidence" value="ECO:0000318"/>
    <property type="project" value="GO_Central"/>
</dbReference>
<dbReference type="Proteomes" id="UP000018468">
    <property type="component" value="Linkage group LG8"/>
</dbReference>
<feature type="region of interest" description="Disordered" evidence="5">
    <location>
        <begin position="1"/>
        <end position="43"/>
    </location>
</feature>
<evidence type="ECO:0000256" key="4">
    <source>
        <dbReference type="PROSITE-ProRule" id="PRU00175"/>
    </source>
</evidence>
<reference evidence="8" key="1">
    <citation type="submission" date="2011-12" db="EMBL/GenBank/DDBJ databases">
        <title>The Draft Genome of Lepisosteus oculatus.</title>
        <authorList>
            <consortium name="The Broad Institute Genome Assembly &amp; Analysis Group"/>
            <consortium name="Computational R&amp;D Group"/>
            <consortium name="and Sequencing Platform"/>
            <person name="Di Palma F."/>
            <person name="Alfoldi J."/>
            <person name="Johnson J."/>
            <person name="Berlin A."/>
            <person name="Gnerre S."/>
            <person name="Jaffe D."/>
            <person name="MacCallum I."/>
            <person name="Young S."/>
            <person name="Walker B.J."/>
            <person name="Lander E.S."/>
            <person name="Lindblad-Toh K."/>
        </authorList>
    </citation>
    <scope>NUCLEOTIDE SEQUENCE [LARGE SCALE GENOMIC DNA]</scope>
</reference>
<dbReference type="SMART" id="SM00184">
    <property type="entry name" value="RING"/>
    <property type="match status" value="1"/>
</dbReference>
<feature type="domain" description="RING-type" evidence="6">
    <location>
        <begin position="143"/>
        <end position="173"/>
    </location>
</feature>
<dbReference type="EMBL" id="AHAT01026490">
    <property type="status" value="NOT_ANNOTATED_CDS"/>
    <property type="molecule type" value="Genomic_DNA"/>
</dbReference>
<dbReference type="InterPro" id="IPR051834">
    <property type="entry name" value="RING_finger_E3_ligase"/>
</dbReference>
<reference evidence="7" key="3">
    <citation type="submission" date="2025-09" db="UniProtKB">
        <authorList>
            <consortium name="Ensembl"/>
        </authorList>
    </citation>
    <scope>IDENTIFICATION</scope>
</reference>
<name>W5NE09_LEPOC</name>
<evidence type="ECO:0000256" key="3">
    <source>
        <dbReference type="ARBA" id="ARBA00022833"/>
    </source>
</evidence>
<organism evidence="7 8">
    <name type="scientific">Lepisosteus oculatus</name>
    <name type="common">Spotted gar</name>
    <dbReference type="NCBI Taxonomy" id="7918"/>
    <lineage>
        <taxon>Eukaryota</taxon>
        <taxon>Metazoa</taxon>
        <taxon>Chordata</taxon>
        <taxon>Craniata</taxon>
        <taxon>Vertebrata</taxon>
        <taxon>Euteleostomi</taxon>
        <taxon>Actinopterygii</taxon>
        <taxon>Neopterygii</taxon>
        <taxon>Holostei</taxon>
        <taxon>Semionotiformes</taxon>
        <taxon>Lepisosteidae</taxon>
        <taxon>Lepisosteus</taxon>
    </lineage>
</organism>
<dbReference type="GO" id="GO:0008270">
    <property type="term" value="F:zinc ion binding"/>
    <property type="evidence" value="ECO:0007669"/>
    <property type="project" value="UniProtKB-KW"/>
</dbReference>
<dbReference type="InParanoid" id="W5NE09"/>
<dbReference type="Pfam" id="PF17123">
    <property type="entry name" value="zf-RING_11"/>
    <property type="match status" value="1"/>
</dbReference>
<keyword evidence="8" id="KW-1185">Reference proteome</keyword>
<dbReference type="GO" id="GO:0005634">
    <property type="term" value="C:nucleus"/>
    <property type="evidence" value="ECO:0000318"/>
    <property type="project" value="GO_Central"/>
</dbReference>
<dbReference type="Bgee" id="ENSLOCG00000015335">
    <property type="expression patterns" value="Expressed in ovary and 13 other cell types or tissues"/>
</dbReference>
<evidence type="ECO:0000256" key="1">
    <source>
        <dbReference type="ARBA" id="ARBA00022723"/>
    </source>
</evidence>
<dbReference type="PROSITE" id="PS50089">
    <property type="entry name" value="ZF_RING_2"/>
    <property type="match status" value="1"/>
</dbReference>